<dbReference type="Gene3D" id="1.20.1250.20">
    <property type="entry name" value="MFS general substrate transporter like domains"/>
    <property type="match status" value="2"/>
</dbReference>
<comment type="function">
    <text evidence="23">Lysosomal dipeptide uniporter that selectively exports lysine, arginine or histidine-containing dipeptides with a net positive charge from the lysosome lumen into the cytosol. Could play a role in a specific type of protein O-glycosylation indirectly regulating macrophages migration and tissue invasion. Also essential for liver homeostasis.</text>
</comment>
<comment type="catalytic activity">
    <reaction evidence="8">
        <text>L-lysyl-L-alanine(out) = L-lysyl-L-alanine(in)</text>
        <dbReference type="Rhea" id="RHEA:79399"/>
        <dbReference type="ChEBI" id="CHEBI:229954"/>
    </reaction>
</comment>
<evidence type="ECO:0000256" key="19">
    <source>
        <dbReference type="ARBA" id="ARBA00044919"/>
    </source>
</evidence>
<evidence type="ECO:0000256" key="3">
    <source>
        <dbReference type="ARBA" id="ARBA00022448"/>
    </source>
</evidence>
<evidence type="ECO:0000256" key="23">
    <source>
        <dbReference type="ARBA" id="ARBA00045709"/>
    </source>
</evidence>
<dbReference type="GO" id="GO:0022857">
    <property type="term" value="F:transmembrane transporter activity"/>
    <property type="evidence" value="ECO:0007669"/>
    <property type="project" value="InterPro"/>
</dbReference>
<comment type="catalytic activity">
    <reaction evidence="15">
        <text>L-arginyl-L-alpha-amino acid(out) = L-arginyl-L-alpha-amino acid(in)</text>
        <dbReference type="Rhea" id="RHEA:79371"/>
        <dbReference type="ChEBI" id="CHEBI:84315"/>
    </reaction>
</comment>
<comment type="catalytic activity">
    <reaction evidence="10">
        <text>L-alpha-aminoacyl-L-arginine(out) = L-alpha-aminoacyl-L-arginine(in)</text>
        <dbReference type="Rhea" id="RHEA:79367"/>
        <dbReference type="ChEBI" id="CHEBI:229968"/>
    </reaction>
</comment>
<sequence>MGFNRKTALGNRDGGKSRGSLALIVFSVMSVLYFFSILHRVGIAVISFDIMREFNTDASLLGLMSSTYFFPYAIAQLPVGILLDRIGVRKTVVSLAAVACLGSLIFSTGNSLLVLSLGRALVGFGVGGFYVSALKAIAIWFGPRRFATLAGLLTSLGNVGGIVATSPLALLTLAIGWRGTFLIITALMVAFAAIAWFTISGDEGESFKSGSSVVADLREIFSNRSFLLLAIIPFFVYGFFISFQGLWGGPFLMDVYGMDKAAAGFYLMFIAIGFTIAGPTGGFISDRFLMRRKPVMVAGIVIGLAFWSILATVGGSMSPCLIASSFFLLGFGFGFANIYMTISKEMFGSRISGTSMAAINLFNFMGAGFFQYFMGFMLDTFESGARTFPAYQAIFLMCVAFMAVSLVLGVLSRETFGGKGGAGADTVRSGSSGMQHRNPPAP</sequence>
<comment type="catalytic activity">
    <reaction evidence="12">
        <text>L-lysyl-L-alpha-amino acid(out) = L-lysyl-L-alpha-amino acid(in)</text>
        <dbReference type="Rhea" id="RHEA:79387"/>
        <dbReference type="ChEBI" id="CHEBI:229965"/>
    </reaction>
</comment>
<feature type="transmembrane region" description="Helical" evidence="26">
    <location>
        <begin position="149"/>
        <end position="175"/>
    </location>
</feature>
<feature type="transmembrane region" description="Helical" evidence="26">
    <location>
        <begin position="321"/>
        <end position="340"/>
    </location>
</feature>
<comment type="similarity">
    <text evidence="2">Belongs to the major facilitator superfamily.</text>
</comment>
<dbReference type="InterPro" id="IPR020846">
    <property type="entry name" value="MFS_dom"/>
</dbReference>
<comment type="subcellular location">
    <subcellularLocation>
        <location evidence="1">Lysosome membrane</location>
        <topology evidence="1">Multi-pass membrane protein</topology>
    </subcellularLocation>
</comment>
<reference evidence="28 29" key="1">
    <citation type="submission" date="2018-12" db="EMBL/GenBank/DDBJ databases">
        <title>The complete genome of the methanogenic archaea of the candidate phylum Verstraetearchaeota, obtained from the metagenome of underground thermal water.</title>
        <authorList>
            <person name="Kadnikov V.V."/>
            <person name="Mardanov A.V."/>
            <person name="Beletsky A.V."/>
            <person name="Karnachuk O.V."/>
            <person name="Ravin N.V."/>
        </authorList>
    </citation>
    <scope>NUCLEOTIDE SEQUENCE [LARGE SCALE GENOMIC DNA]</scope>
    <source>
        <strain evidence="28">Ch88</strain>
    </source>
</reference>
<dbReference type="InterPro" id="IPR036259">
    <property type="entry name" value="MFS_trans_sf"/>
</dbReference>
<dbReference type="AlphaFoldDB" id="A0A444L7W8"/>
<dbReference type="GO" id="GO:0005765">
    <property type="term" value="C:lysosomal membrane"/>
    <property type="evidence" value="ECO:0007669"/>
    <property type="project" value="UniProtKB-SubCell"/>
</dbReference>
<evidence type="ECO:0000313" key="29">
    <source>
        <dbReference type="Proteomes" id="UP000288215"/>
    </source>
</evidence>
<evidence type="ECO:0000256" key="9">
    <source>
        <dbReference type="ARBA" id="ARBA00044878"/>
    </source>
</evidence>
<keyword evidence="7" id="KW-0458">Lysosome</keyword>
<evidence type="ECO:0000259" key="27">
    <source>
        <dbReference type="PROSITE" id="PS50850"/>
    </source>
</evidence>
<dbReference type="EMBL" id="RXGA01000002">
    <property type="protein sequence ID" value="RWX73664.1"/>
    <property type="molecule type" value="Genomic_DNA"/>
</dbReference>
<evidence type="ECO:0000256" key="17">
    <source>
        <dbReference type="ARBA" id="ARBA00044903"/>
    </source>
</evidence>
<dbReference type="SUPFAM" id="SSF103473">
    <property type="entry name" value="MFS general substrate transporter"/>
    <property type="match status" value="1"/>
</dbReference>
<evidence type="ECO:0000256" key="22">
    <source>
        <dbReference type="ARBA" id="ARBA00045018"/>
    </source>
</evidence>
<evidence type="ECO:0000256" key="21">
    <source>
        <dbReference type="ARBA" id="ARBA00044985"/>
    </source>
</evidence>
<comment type="catalytic activity">
    <reaction evidence="20">
        <text>L-lysyl-glycine(out) = L-lysyl-glycine(in)</text>
        <dbReference type="Rhea" id="RHEA:79407"/>
        <dbReference type="ChEBI" id="CHEBI:191202"/>
    </reaction>
</comment>
<evidence type="ECO:0000256" key="12">
    <source>
        <dbReference type="ARBA" id="ARBA00044891"/>
    </source>
</evidence>
<comment type="catalytic activity">
    <reaction evidence="13">
        <text>L-alpha-aminoacyl-L-lysine(out) = L-alpha-aminoacyl-L-lysine(in)</text>
        <dbReference type="Rhea" id="RHEA:79383"/>
        <dbReference type="ChEBI" id="CHEBI:229966"/>
    </reaction>
</comment>
<feature type="transmembrane region" description="Helical" evidence="26">
    <location>
        <begin position="263"/>
        <end position="283"/>
    </location>
</feature>
<organism evidence="28 29">
    <name type="scientific">Methanosuratincola subterraneus</name>
    <dbReference type="NCBI Taxonomy" id="2593994"/>
    <lineage>
        <taxon>Archaea</taxon>
        <taxon>Thermoproteota</taxon>
        <taxon>Methanosuratincolia</taxon>
        <taxon>Candidatus Methanomethylicales</taxon>
        <taxon>Candidatus Methanomethylicaceae</taxon>
        <taxon>Candidatus Methanosuratincola (ex Vanwonterghem et al. 2016)</taxon>
    </lineage>
</organism>
<feature type="transmembrane region" description="Helical" evidence="26">
    <location>
        <begin position="21"/>
        <end position="48"/>
    </location>
</feature>
<protein>
    <recommendedName>
        <fullName evidence="21">Lysosomal dipeptide transporter MFSD1</fullName>
    </recommendedName>
    <alternativeName>
        <fullName evidence="22">Major facilitator superfamily domain-containing protein 1</fullName>
    </alternativeName>
</protein>
<feature type="transmembrane region" description="Helical" evidence="26">
    <location>
        <begin position="60"/>
        <end position="83"/>
    </location>
</feature>
<feature type="transmembrane region" description="Helical" evidence="26">
    <location>
        <begin position="361"/>
        <end position="378"/>
    </location>
</feature>
<evidence type="ECO:0000256" key="1">
    <source>
        <dbReference type="ARBA" id="ARBA00004155"/>
    </source>
</evidence>
<feature type="transmembrane region" description="Helical" evidence="26">
    <location>
        <begin position="226"/>
        <end position="243"/>
    </location>
</feature>
<dbReference type="Proteomes" id="UP000288215">
    <property type="component" value="Unassembled WGS sequence"/>
</dbReference>
<feature type="transmembrane region" description="Helical" evidence="26">
    <location>
        <begin position="121"/>
        <end position="142"/>
    </location>
</feature>
<evidence type="ECO:0000313" key="28">
    <source>
        <dbReference type="EMBL" id="RWX73664.1"/>
    </source>
</evidence>
<evidence type="ECO:0000256" key="13">
    <source>
        <dbReference type="ARBA" id="ARBA00044893"/>
    </source>
</evidence>
<evidence type="ECO:0000256" key="20">
    <source>
        <dbReference type="ARBA" id="ARBA00044924"/>
    </source>
</evidence>
<feature type="domain" description="Major facilitator superfamily (MFS) profile" evidence="27">
    <location>
        <begin position="25"/>
        <end position="417"/>
    </location>
</feature>
<feature type="transmembrane region" description="Helical" evidence="26">
    <location>
        <begin position="390"/>
        <end position="411"/>
    </location>
</feature>
<evidence type="ECO:0000256" key="25">
    <source>
        <dbReference type="SAM" id="MobiDB-lite"/>
    </source>
</evidence>
<comment type="caution">
    <text evidence="28">The sequence shown here is derived from an EMBL/GenBank/DDBJ whole genome shotgun (WGS) entry which is preliminary data.</text>
</comment>
<keyword evidence="5 26" id="KW-1133">Transmembrane helix</keyword>
<evidence type="ECO:0000256" key="14">
    <source>
        <dbReference type="ARBA" id="ARBA00044898"/>
    </source>
</evidence>
<dbReference type="InterPro" id="IPR052187">
    <property type="entry name" value="MFSD1"/>
</dbReference>
<evidence type="ECO:0000256" key="26">
    <source>
        <dbReference type="SAM" id="Phobius"/>
    </source>
</evidence>
<keyword evidence="6 26" id="KW-0472">Membrane</keyword>
<evidence type="ECO:0000256" key="24">
    <source>
        <dbReference type="ARBA" id="ARBA00046376"/>
    </source>
</evidence>
<gene>
    <name evidence="28" type="ORF">Metus_0443</name>
</gene>
<dbReference type="InterPro" id="IPR011701">
    <property type="entry name" value="MFS"/>
</dbReference>
<keyword evidence="3" id="KW-0813">Transport</keyword>
<feature type="transmembrane region" description="Helical" evidence="26">
    <location>
        <begin position="95"/>
        <end position="115"/>
    </location>
</feature>
<comment type="catalytic activity">
    <reaction evidence="17">
        <text>L-arginyl-glycine(out) = L-arginyl-glycine(in)</text>
        <dbReference type="Rhea" id="RHEA:79391"/>
        <dbReference type="ChEBI" id="CHEBI:229955"/>
    </reaction>
</comment>
<proteinExistence type="inferred from homology"/>
<evidence type="ECO:0000256" key="11">
    <source>
        <dbReference type="ARBA" id="ARBA00044884"/>
    </source>
</evidence>
<dbReference type="PROSITE" id="PS50850">
    <property type="entry name" value="MFS"/>
    <property type="match status" value="1"/>
</dbReference>
<evidence type="ECO:0000256" key="16">
    <source>
        <dbReference type="ARBA" id="ARBA00044900"/>
    </source>
</evidence>
<evidence type="ECO:0000256" key="4">
    <source>
        <dbReference type="ARBA" id="ARBA00022692"/>
    </source>
</evidence>
<name>A0A444L7W8_METS7</name>
<comment type="catalytic activity">
    <reaction evidence="9">
        <text>L-histidyl-glycine(out) = L-histidyl-glycine(in)</text>
        <dbReference type="Rhea" id="RHEA:79395"/>
        <dbReference type="ChEBI" id="CHEBI:229957"/>
    </reaction>
</comment>
<evidence type="ECO:0000256" key="10">
    <source>
        <dbReference type="ARBA" id="ARBA00044881"/>
    </source>
</evidence>
<accession>A0A444L7W8</accession>
<evidence type="ECO:0000256" key="6">
    <source>
        <dbReference type="ARBA" id="ARBA00023136"/>
    </source>
</evidence>
<comment type="subunit">
    <text evidence="24">Homodimer. Interacts with lysosomal protein GLMP (via lumenal domain); the interaction starts while both proteins are still in the endoplasmic reticulum and is required for stabilization of MFSD1 in lysosomes but has no direct effect on its targeting to lysosomes or transporter activity.</text>
</comment>
<comment type="catalytic activity">
    <reaction evidence="19">
        <text>L-alanyl-L-lysine(out) = L-alanyl-L-lysine(in)</text>
        <dbReference type="Rhea" id="RHEA:79415"/>
        <dbReference type="ChEBI" id="CHEBI:192470"/>
    </reaction>
</comment>
<evidence type="ECO:0000256" key="15">
    <source>
        <dbReference type="ARBA" id="ARBA00044899"/>
    </source>
</evidence>
<evidence type="ECO:0000256" key="2">
    <source>
        <dbReference type="ARBA" id="ARBA00008335"/>
    </source>
</evidence>
<comment type="catalytic activity">
    <reaction evidence="18">
        <text>L-histidyl-L-alpha-amino acid(out) = L-histidyl-L-alpha-amino acid(in)</text>
        <dbReference type="Rhea" id="RHEA:79379"/>
        <dbReference type="ChEBI" id="CHEBI:229964"/>
    </reaction>
</comment>
<evidence type="ECO:0000256" key="5">
    <source>
        <dbReference type="ARBA" id="ARBA00022989"/>
    </source>
</evidence>
<evidence type="ECO:0000256" key="18">
    <source>
        <dbReference type="ARBA" id="ARBA00044912"/>
    </source>
</evidence>
<dbReference type="PANTHER" id="PTHR23512:SF3">
    <property type="entry name" value="MAJOR FACILITATOR SUPERFAMILY DOMAIN-CONTAINING PROTEIN 1"/>
    <property type="match status" value="1"/>
</dbReference>
<dbReference type="Pfam" id="PF07690">
    <property type="entry name" value="MFS_1"/>
    <property type="match status" value="1"/>
</dbReference>
<comment type="catalytic activity">
    <reaction evidence="16">
        <text>L-lysyl-L-lysine(out) = L-lysyl-L-lysine(in)</text>
        <dbReference type="Rhea" id="RHEA:79403"/>
        <dbReference type="ChEBI" id="CHEBI:229956"/>
    </reaction>
</comment>
<dbReference type="PANTHER" id="PTHR23512">
    <property type="entry name" value="MAJOR FACILITATOR SUPERFAMILY DOMAIN-CONTAINING PROTEIN 1"/>
    <property type="match status" value="1"/>
</dbReference>
<comment type="catalytic activity">
    <reaction evidence="14">
        <text>L-aspartyl-L-lysine(out) = L-aspartyl-L-lysine(in)</text>
        <dbReference type="Rhea" id="RHEA:79411"/>
        <dbReference type="ChEBI" id="CHEBI:229953"/>
    </reaction>
</comment>
<comment type="catalytic activity">
    <reaction evidence="11">
        <text>L-alpha-aminoacyl-L-histidine(out) = L-alpha-aminoacyl-L-histidine(in)</text>
        <dbReference type="Rhea" id="RHEA:79375"/>
        <dbReference type="ChEBI" id="CHEBI:229967"/>
    </reaction>
</comment>
<keyword evidence="4 26" id="KW-0812">Transmembrane</keyword>
<feature type="region of interest" description="Disordered" evidence="25">
    <location>
        <begin position="417"/>
        <end position="442"/>
    </location>
</feature>
<evidence type="ECO:0000256" key="8">
    <source>
        <dbReference type="ARBA" id="ARBA00044876"/>
    </source>
</evidence>
<feature type="transmembrane region" description="Helical" evidence="26">
    <location>
        <begin position="295"/>
        <end position="315"/>
    </location>
</feature>
<feature type="transmembrane region" description="Helical" evidence="26">
    <location>
        <begin position="181"/>
        <end position="199"/>
    </location>
</feature>
<evidence type="ECO:0000256" key="7">
    <source>
        <dbReference type="ARBA" id="ARBA00023228"/>
    </source>
</evidence>